<dbReference type="GeneID" id="40306906"/>
<proteinExistence type="predicted"/>
<dbReference type="KEGG" id="bbes:BESB_018450"/>
<organism evidence="1 2">
    <name type="scientific">Besnoitia besnoiti</name>
    <name type="common">Apicomplexan protozoan</name>
    <dbReference type="NCBI Taxonomy" id="94643"/>
    <lineage>
        <taxon>Eukaryota</taxon>
        <taxon>Sar</taxon>
        <taxon>Alveolata</taxon>
        <taxon>Apicomplexa</taxon>
        <taxon>Conoidasida</taxon>
        <taxon>Coccidia</taxon>
        <taxon>Eucoccidiorida</taxon>
        <taxon>Eimeriorina</taxon>
        <taxon>Sarcocystidae</taxon>
        <taxon>Besnoitia</taxon>
    </lineage>
</organism>
<keyword evidence="2" id="KW-1185">Reference proteome</keyword>
<reference evidence="1 2" key="1">
    <citation type="submission" date="2017-09" db="EMBL/GenBank/DDBJ databases">
        <title>Genome sequencing of Besnoitia besnoiti strain Bb-Ger1.</title>
        <authorList>
            <person name="Schares G."/>
            <person name="Venepally P."/>
            <person name="Lorenzi H.A."/>
        </authorList>
    </citation>
    <scope>NUCLEOTIDE SEQUENCE [LARGE SCALE GENOMIC DNA]</scope>
    <source>
        <strain evidence="1 2">Bb-Ger1</strain>
    </source>
</reference>
<dbReference type="RefSeq" id="XP_029216536.1">
    <property type="nucleotide sequence ID" value="XM_029360560.1"/>
</dbReference>
<evidence type="ECO:0000313" key="2">
    <source>
        <dbReference type="Proteomes" id="UP000224006"/>
    </source>
</evidence>
<gene>
    <name evidence="1" type="ORF">BESB_018450</name>
</gene>
<evidence type="ECO:0000313" key="1">
    <source>
        <dbReference type="EMBL" id="PFH32527.1"/>
    </source>
</evidence>
<sequence>MVACGPAASLKNTATHVIDVPLSASHRQIHEAFFDAFLTPQQLSAYIRNAVAKALDLLPHRVQVWPLAGSLHTVRTGCGIAQLRLLGPDLDSEKTRDEQSSHQALGESFAKQLFDPLSFLNTDIFANLQTTGVPFKLAHRLLEAPGVVETVDLLELNARARQLSGKWPRFLPQVTVEDTDDLLAVFGSRLTAVSTVVELRQMAHEASNSEDSTHWETVDALVASAVDEVLRTSRSQECSTSATISSATPQNGFANRSIEWRLCYSAGVHNLSDILKNTVAKREQLTDEIGRKIRLWTRNTPESELVVRQEVEMVSPLLDLIDGLLHTVTVQGVALTQPQPKSVHNFLFPFVVAHHLNSITARRDQRSFVCTPVRLADPLGLVQVFRCGDTEKGFLQFPLAMPQQIDSALLEKAICSWVRREFETSECSVAVHPGMRFRPGRFSPFEGVECSWIQLSGVGLPELQEAYNRNTSAILTDMGASVSAALSPAISSARVLVSKVIPVSQARGEVPAVSFRVMILPDLSCREDSAAEAMDRLRMEDAVHQVLFDEYVLKRLMPRLETVGAFEAHLMANNVKLLHSQPLPVAEDLDLVKEDLILWQVTMEDIMTAYGTIGHFSQYITSTLATAFRVSHARFVVVRIWTKPHPLRFRRPWESLLPGRSVTVVRIAIRSPDETTDITERLYHPRFLQLLLEQQLRQRNKNNGMRRFLVDGLKHLLNRNHVRVSARCAFTHLVH</sequence>
<protein>
    <submittedName>
        <fullName evidence="1">Uncharacterized protein</fullName>
    </submittedName>
</protein>
<name>A0A2A9MA86_BESBE</name>
<dbReference type="EMBL" id="NWUJ01000011">
    <property type="protein sequence ID" value="PFH32527.1"/>
    <property type="molecule type" value="Genomic_DNA"/>
</dbReference>
<accession>A0A2A9MA86</accession>
<dbReference type="VEuPathDB" id="ToxoDB:BESB_018450"/>
<dbReference type="Proteomes" id="UP000224006">
    <property type="component" value="Chromosome X"/>
</dbReference>
<comment type="caution">
    <text evidence="1">The sequence shown here is derived from an EMBL/GenBank/DDBJ whole genome shotgun (WGS) entry which is preliminary data.</text>
</comment>
<dbReference type="AlphaFoldDB" id="A0A2A9MA86"/>